<feature type="region of interest" description="Disordered" evidence="1">
    <location>
        <begin position="88"/>
        <end position="128"/>
    </location>
</feature>
<dbReference type="InParanoid" id="A0A6P9ED44"/>
<keyword evidence="2" id="KW-1185">Reference proteome</keyword>
<evidence type="ECO:0000313" key="3">
    <source>
        <dbReference type="RefSeq" id="XP_035546145.1"/>
    </source>
</evidence>
<dbReference type="RefSeq" id="XP_035546145.1">
    <property type="nucleotide sequence ID" value="XM_035690252.1"/>
</dbReference>
<sequence>MTANAYFLSIKRMADELALAGQPLKSDDIITYVLAGLGQEYDSLASTITSRPDPVNLEELYSLLLIYESRINHNNQPLRIDASANLVTTQPQQQTRQSETFQSSNHNRGIYRGKGRGRRSQSRDSGQSNSFICQINKIPTINHKHCLLPTIHMLTKSGIPTTGATHHLTNDMNNIHVQNEGYDCKTVSRWLMVQKNLLSVQHFCLDNNVFFEFFAFFFVVKDYSGTVLHRGPLREPLTSTAPSNLNMVSSSGRQNDHEVASGSTARDITRPQNEDSPPQAPLPSPPAQQKSEFAPNDHKKKK</sequence>
<feature type="compositionally biased region" description="Polar residues" evidence="1">
    <location>
        <begin position="88"/>
        <end position="107"/>
    </location>
</feature>
<gene>
    <name evidence="3" type="primary">LOC118348484</name>
</gene>
<dbReference type="PANTHER" id="PTHR47481">
    <property type="match status" value="1"/>
</dbReference>
<proteinExistence type="predicted"/>
<evidence type="ECO:0000256" key="1">
    <source>
        <dbReference type="SAM" id="MobiDB-lite"/>
    </source>
</evidence>
<feature type="region of interest" description="Disordered" evidence="1">
    <location>
        <begin position="232"/>
        <end position="302"/>
    </location>
</feature>
<dbReference type="AlphaFoldDB" id="A0A6P9ED44"/>
<feature type="compositionally biased region" description="Polar residues" evidence="1">
    <location>
        <begin position="237"/>
        <end position="253"/>
    </location>
</feature>
<dbReference type="PANTHER" id="PTHR47481:SF2">
    <property type="entry name" value="RETROTRANSPOSON GAG DOMAIN-CONTAINING PROTEIN"/>
    <property type="match status" value="1"/>
</dbReference>
<dbReference type="KEGG" id="jre:118348484"/>
<dbReference type="Proteomes" id="UP000235220">
    <property type="component" value="Chromosome 1"/>
</dbReference>
<name>A0A6P9ED44_JUGRE</name>
<dbReference type="GeneID" id="118348484"/>
<organism evidence="2 3">
    <name type="scientific">Juglans regia</name>
    <name type="common">English walnut</name>
    <dbReference type="NCBI Taxonomy" id="51240"/>
    <lineage>
        <taxon>Eukaryota</taxon>
        <taxon>Viridiplantae</taxon>
        <taxon>Streptophyta</taxon>
        <taxon>Embryophyta</taxon>
        <taxon>Tracheophyta</taxon>
        <taxon>Spermatophyta</taxon>
        <taxon>Magnoliopsida</taxon>
        <taxon>eudicotyledons</taxon>
        <taxon>Gunneridae</taxon>
        <taxon>Pentapetalae</taxon>
        <taxon>rosids</taxon>
        <taxon>fabids</taxon>
        <taxon>Fagales</taxon>
        <taxon>Juglandaceae</taxon>
        <taxon>Juglans</taxon>
    </lineage>
</organism>
<feature type="compositionally biased region" description="Basic residues" evidence="1">
    <location>
        <begin position="109"/>
        <end position="120"/>
    </location>
</feature>
<dbReference type="OrthoDB" id="1749636at2759"/>
<evidence type="ECO:0000313" key="2">
    <source>
        <dbReference type="Proteomes" id="UP000235220"/>
    </source>
</evidence>
<protein>
    <submittedName>
        <fullName evidence="3">Uncharacterized protein LOC118348484</fullName>
    </submittedName>
</protein>
<accession>A0A6P9ED44</accession>
<reference evidence="3" key="1">
    <citation type="submission" date="2025-08" db="UniProtKB">
        <authorList>
            <consortium name="RefSeq"/>
        </authorList>
    </citation>
    <scope>IDENTIFICATION</scope>
    <source>
        <tissue evidence="3">Leaves</tissue>
    </source>
</reference>